<gene>
    <name evidence="2" type="ORF">N658DRAFT_517665</name>
</gene>
<accession>A0AAN6PYN5</accession>
<reference evidence="2" key="2">
    <citation type="submission" date="2023-05" db="EMBL/GenBank/DDBJ databases">
        <authorList>
            <consortium name="Lawrence Berkeley National Laboratory"/>
            <person name="Steindorff A."/>
            <person name="Hensen N."/>
            <person name="Bonometti L."/>
            <person name="Westerberg I."/>
            <person name="Brannstrom I.O."/>
            <person name="Guillou S."/>
            <person name="Cros-Aarteil S."/>
            <person name="Calhoun S."/>
            <person name="Haridas S."/>
            <person name="Kuo A."/>
            <person name="Mondo S."/>
            <person name="Pangilinan J."/>
            <person name="Riley R."/>
            <person name="Labutti K."/>
            <person name="Andreopoulos B."/>
            <person name="Lipzen A."/>
            <person name="Chen C."/>
            <person name="Yanf M."/>
            <person name="Daum C."/>
            <person name="Ng V."/>
            <person name="Clum A."/>
            <person name="Ohm R."/>
            <person name="Martin F."/>
            <person name="Silar P."/>
            <person name="Natvig D."/>
            <person name="Lalanne C."/>
            <person name="Gautier V."/>
            <person name="Ament-Velasquez S.L."/>
            <person name="Kruys A."/>
            <person name="Hutchinson M.I."/>
            <person name="Powell A.J."/>
            <person name="Barry K."/>
            <person name="Miller A.N."/>
            <person name="Grigoriev I.V."/>
            <person name="Debuchy R."/>
            <person name="Gladieux P."/>
            <person name="Thoren M.H."/>
            <person name="Johannesson H."/>
        </authorList>
    </citation>
    <scope>NUCLEOTIDE SEQUENCE</scope>
    <source>
        <strain evidence="2">CBS 757.83</strain>
    </source>
</reference>
<evidence type="ECO:0000256" key="1">
    <source>
        <dbReference type="SAM" id="MobiDB-lite"/>
    </source>
</evidence>
<protein>
    <submittedName>
        <fullName evidence="2">Uncharacterized protein</fullName>
    </submittedName>
</protein>
<keyword evidence="3" id="KW-1185">Reference proteome</keyword>
<dbReference type="InterPro" id="IPR011990">
    <property type="entry name" value="TPR-like_helical_dom_sf"/>
</dbReference>
<name>A0AAN6PYN5_9PEZI</name>
<feature type="compositionally biased region" description="Basic and acidic residues" evidence="1">
    <location>
        <begin position="246"/>
        <end position="262"/>
    </location>
</feature>
<dbReference type="AlphaFoldDB" id="A0AAN6PYN5"/>
<feature type="region of interest" description="Disordered" evidence="1">
    <location>
        <begin position="88"/>
        <end position="118"/>
    </location>
</feature>
<feature type="region of interest" description="Disordered" evidence="1">
    <location>
        <begin position="246"/>
        <end position="271"/>
    </location>
</feature>
<dbReference type="Proteomes" id="UP001305647">
    <property type="component" value="Unassembled WGS sequence"/>
</dbReference>
<sequence>MALHMLMTASSLGYTPSTLSLMNTLLSQRPSSFSKTRARLRDVESRFKRLLRTENNPDAMTLQGRLILKEGGSSLEALNYFNRAIEAGRPKSSNPSSSSSNEPSPSSSSPRPRPPRWTFEGSCYLNRGSILLQQRKPDQAAAAFRVAALELGLAEGYVQLAKLLPPAEERETYLMSAAQAGHVEACRLLALDLARRASDASFPGGDGDRAYAVSMAREWVQIDPDVGQEDGVVAELEERVGKWWADKERHHPEEHRNTDRKPLHVNFGSKK</sequence>
<organism evidence="2 3">
    <name type="scientific">Parathielavia hyrcaniae</name>
    <dbReference type="NCBI Taxonomy" id="113614"/>
    <lineage>
        <taxon>Eukaryota</taxon>
        <taxon>Fungi</taxon>
        <taxon>Dikarya</taxon>
        <taxon>Ascomycota</taxon>
        <taxon>Pezizomycotina</taxon>
        <taxon>Sordariomycetes</taxon>
        <taxon>Sordariomycetidae</taxon>
        <taxon>Sordariales</taxon>
        <taxon>Chaetomiaceae</taxon>
        <taxon>Parathielavia</taxon>
    </lineage>
</organism>
<evidence type="ECO:0000313" key="2">
    <source>
        <dbReference type="EMBL" id="KAK4099064.1"/>
    </source>
</evidence>
<proteinExistence type="predicted"/>
<comment type="caution">
    <text evidence="2">The sequence shown here is derived from an EMBL/GenBank/DDBJ whole genome shotgun (WGS) entry which is preliminary data.</text>
</comment>
<feature type="compositionally biased region" description="Low complexity" evidence="1">
    <location>
        <begin position="90"/>
        <end position="110"/>
    </location>
</feature>
<dbReference type="EMBL" id="MU863653">
    <property type="protein sequence ID" value="KAK4099064.1"/>
    <property type="molecule type" value="Genomic_DNA"/>
</dbReference>
<reference evidence="2" key="1">
    <citation type="journal article" date="2023" name="Mol. Phylogenet. Evol.">
        <title>Genome-scale phylogeny and comparative genomics of the fungal order Sordariales.</title>
        <authorList>
            <person name="Hensen N."/>
            <person name="Bonometti L."/>
            <person name="Westerberg I."/>
            <person name="Brannstrom I.O."/>
            <person name="Guillou S."/>
            <person name="Cros-Aarteil S."/>
            <person name="Calhoun S."/>
            <person name="Haridas S."/>
            <person name="Kuo A."/>
            <person name="Mondo S."/>
            <person name="Pangilinan J."/>
            <person name="Riley R."/>
            <person name="LaButti K."/>
            <person name="Andreopoulos B."/>
            <person name="Lipzen A."/>
            <person name="Chen C."/>
            <person name="Yan M."/>
            <person name="Daum C."/>
            <person name="Ng V."/>
            <person name="Clum A."/>
            <person name="Steindorff A."/>
            <person name="Ohm R.A."/>
            <person name="Martin F."/>
            <person name="Silar P."/>
            <person name="Natvig D.O."/>
            <person name="Lalanne C."/>
            <person name="Gautier V."/>
            <person name="Ament-Velasquez S.L."/>
            <person name="Kruys A."/>
            <person name="Hutchinson M.I."/>
            <person name="Powell A.J."/>
            <person name="Barry K."/>
            <person name="Miller A.N."/>
            <person name="Grigoriev I.V."/>
            <person name="Debuchy R."/>
            <person name="Gladieux P."/>
            <person name="Hiltunen Thoren M."/>
            <person name="Johannesson H."/>
        </authorList>
    </citation>
    <scope>NUCLEOTIDE SEQUENCE</scope>
    <source>
        <strain evidence="2">CBS 757.83</strain>
    </source>
</reference>
<dbReference type="Gene3D" id="1.25.40.10">
    <property type="entry name" value="Tetratricopeptide repeat domain"/>
    <property type="match status" value="1"/>
</dbReference>
<evidence type="ECO:0000313" key="3">
    <source>
        <dbReference type="Proteomes" id="UP001305647"/>
    </source>
</evidence>